<name>A0A4Y2EU72_ARAVE</name>
<sequence>MSVKPAIHLKYSHAICPKPGFFTHFKRKIQARNSLVFKRTPTMNEGVGSDLLSLSTAACPSLFYFPQLADFNLCYPRARLQSTQGIVLSVSLFQAASDFSFRFQSRRNSNHGKPFGSFP</sequence>
<comment type="caution">
    <text evidence="1">The sequence shown here is derived from an EMBL/GenBank/DDBJ whole genome shotgun (WGS) entry which is preliminary data.</text>
</comment>
<organism evidence="1 2">
    <name type="scientific">Araneus ventricosus</name>
    <name type="common">Orbweaver spider</name>
    <name type="synonym">Epeira ventricosa</name>
    <dbReference type="NCBI Taxonomy" id="182803"/>
    <lineage>
        <taxon>Eukaryota</taxon>
        <taxon>Metazoa</taxon>
        <taxon>Ecdysozoa</taxon>
        <taxon>Arthropoda</taxon>
        <taxon>Chelicerata</taxon>
        <taxon>Arachnida</taxon>
        <taxon>Araneae</taxon>
        <taxon>Araneomorphae</taxon>
        <taxon>Entelegynae</taxon>
        <taxon>Araneoidea</taxon>
        <taxon>Araneidae</taxon>
        <taxon>Araneus</taxon>
    </lineage>
</organism>
<gene>
    <name evidence="1" type="ORF">AVEN_83732_1</name>
</gene>
<reference evidence="1 2" key="1">
    <citation type="journal article" date="2019" name="Sci. Rep.">
        <title>Orb-weaving spider Araneus ventricosus genome elucidates the spidroin gene catalogue.</title>
        <authorList>
            <person name="Kono N."/>
            <person name="Nakamura H."/>
            <person name="Ohtoshi R."/>
            <person name="Moran D.A.P."/>
            <person name="Shinohara A."/>
            <person name="Yoshida Y."/>
            <person name="Fujiwara M."/>
            <person name="Mori M."/>
            <person name="Tomita M."/>
            <person name="Arakawa K."/>
        </authorList>
    </citation>
    <scope>NUCLEOTIDE SEQUENCE [LARGE SCALE GENOMIC DNA]</scope>
</reference>
<dbReference type="AlphaFoldDB" id="A0A4Y2EU72"/>
<dbReference type="EMBL" id="BGPR01000717">
    <property type="protein sequence ID" value="GBM32763.1"/>
    <property type="molecule type" value="Genomic_DNA"/>
</dbReference>
<evidence type="ECO:0000313" key="2">
    <source>
        <dbReference type="Proteomes" id="UP000499080"/>
    </source>
</evidence>
<dbReference type="Proteomes" id="UP000499080">
    <property type="component" value="Unassembled WGS sequence"/>
</dbReference>
<accession>A0A4Y2EU72</accession>
<evidence type="ECO:0000313" key="1">
    <source>
        <dbReference type="EMBL" id="GBM32763.1"/>
    </source>
</evidence>
<proteinExistence type="predicted"/>
<keyword evidence="2" id="KW-1185">Reference proteome</keyword>
<protein>
    <submittedName>
        <fullName evidence="1">Uncharacterized protein</fullName>
    </submittedName>
</protein>